<dbReference type="GO" id="GO:0061630">
    <property type="term" value="F:ubiquitin protein ligase activity"/>
    <property type="evidence" value="ECO:0007669"/>
    <property type="project" value="TreeGrafter"/>
</dbReference>
<dbReference type="Pfam" id="PF13926">
    <property type="entry name" value="DUF4211"/>
    <property type="match status" value="1"/>
</dbReference>
<reference evidence="7" key="2">
    <citation type="submission" date="2010-04" db="EMBL/GenBank/DDBJ databases">
        <authorList>
            <person name="Buell R."/>
            <person name="Hamilton J."/>
            <person name="Hostetler J."/>
        </authorList>
    </citation>
    <scope>NUCLEOTIDE SEQUENCE [LARGE SCALE GENOMIC DNA]</scope>
    <source>
        <strain evidence="7">DAOM:BR144</strain>
    </source>
</reference>
<dbReference type="EMBL" id="GL376562">
    <property type="status" value="NOT_ANNOTATED_CDS"/>
    <property type="molecule type" value="Genomic_DNA"/>
</dbReference>
<keyword evidence="2" id="KW-0863">Zinc-finger</keyword>
<reference evidence="6" key="3">
    <citation type="submission" date="2015-02" db="UniProtKB">
        <authorList>
            <consortium name="EnsemblProtists"/>
        </authorList>
    </citation>
    <scope>IDENTIFICATION</scope>
    <source>
        <strain evidence="6">DAOM BR144</strain>
    </source>
</reference>
<dbReference type="PANTHER" id="PTHR46858:SF5">
    <property type="entry name" value="E3 UBIQUITIN-PROTEIN LIGASE APD1-RELATED"/>
    <property type="match status" value="1"/>
</dbReference>
<organism evidence="6 7">
    <name type="scientific">Globisporangium ultimum (strain ATCC 200006 / CBS 805.95 / DAOM BR144)</name>
    <name type="common">Pythium ultimum</name>
    <dbReference type="NCBI Taxonomy" id="431595"/>
    <lineage>
        <taxon>Eukaryota</taxon>
        <taxon>Sar</taxon>
        <taxon>Stramenopiles</taxon>
        <taxon>Oomycota</taxon>
        <taxon>Peronosporomycetes</taxon>
        <taxon>Pythiales</taxon>
        <taxon>Pythiaceae</taxon>
        <taxon>Globisporangium</taxon>
    </lineage>
</organism>
<feature type="compositionally biased region" description="Acidic residues" evidence="4">
    <location>
        <begin position="236"/>
        <end position="246"/>
    </location>
</feature>
<feature type="compositionally biased region" description="Acidic residues" evidence="4">
    <location>
        <begin position="105"/>
        <end position="115"/>
    </location>
</feature>
<name>K3X244_GLOUD</name>
<evidence type="ECO:0000256" key="2">
    <source>
        <dbReference type="ARBA" id="ARBA00022771"/>
    </source>
</evidence>
<feature type="domain" description="DUF4211" evidence="5">
    <location>
        <begin position="313"/>
        <end position="446"/>
    </location>
</feature>
<feature type="region of interest" description="Disordered" evidence="4">
    <location>
        <begin position="1"/>
        <end position="206"/>
    </location>
</feature>
<evidence type="ECO:0000259" key="5">
    <source>
        <dbReference type="Pfam" id="PF13926"/>
    </source>
</evidence>
<dbReference type="InterPro" id="IPR025451">
    <property type="entry name" value="DUF4211"/>
</dbReference>
<dbReference type="InParanoid" id="K3X244"/>
<feature type="compositionally biased region" description="Acidic residues" evidence="4">
    <location>
        <begin position="588"/>
        <end position="602"/>
    </location>
</feature>
<evidence type="ECO:0000256" key="3">
    <source>
        <dbReference type="ARBA" id="ARBA00022833"/>
    </source>
</evidence>
<feature type="compositionally biased region" description="Acidic residues" evidence="4">
    <location>
        <begin position="27"/>
        <end position="36"/>
    </location>
</feature>
<evidence type="ECO:0000313" key="6">
    <source>
        <dbReference type="EnsemblProtists" id="PYU1_T011293"/>
    </source>
</evidence>
<sequence>MAPPSILTYFGRAPSHSRDEVVIDGESSSESDEEEVMVITPQSRKRNRTSAIMDEDDEDDEDDERPRLPAGMTNVTPPPAKQRRVLSPRRSGDDDDDGRVRRADSEDEDDDDEVEIIQMGANATPLDGSASKKNRRLTINDTDDDDDGEHEQEDAKEERRGSFGATMTPTLNRRTSIGVTPGSSASRRSSRIERKRQEKEVEHLSARKLEYLSLDNCLDTITNGRGAKRKANARDTDDDDFEEEEKEVGTDDHDDGFFASKSGRRTSLMRKEVEREGRHADGDDDLDEFIVGDNEVEYMDDDENGVISVESGSDDDVEDDEQDFAAMRAAQQTREPSEWFAIYLEYIEECIIDADLDNKMRRRQSNIQYQLYKEAIRHIERAICSRRDTLRGSVAWPDDMLACLKTASFFRTSRCEAQRECQACNRQNHMATFSAYLGGVACDATELYRENWMQRLRKSMFVATPVYGTFEMGSVCHARTLAYWQLLHAKRFWCILVDAKRKEVSDVTGRIAKEFRKPFHKQEFGRYKRLLNAVDTFEMESRRSNAFMANVWKRVTPQYVQSAFLPTAKRKRNLIDSRRGTMDSFVGESDEEEDEEGEDEEEAARALNESDQDDGDDGDEEEKEEPDADQRSSRKSSRVLQKTQAAAKPCSKDEDVKPSIEGKAGGNTSEAEDLLCLVCGENPRNGGIVHGQYLHFYCCFRCGKRQFRSKMGCLVCDRPIDRVLRLLPLTQEARDSIQKSQQP</sequence>
<dbReference type="OMA" id="CCYACAK"/>
<dbReference type="Gene3D" id="3.30.40.10">
    <property type="entry name" value="Zinc/RING finger domain, C3HC4 (zinc finger)"/>
    <property type="match status" value="1"/>
</dbReference>
<protein>
    <recommendedName>
        <fullName evidence="5">DUF4211 domain-containing protein</fullName>
    </recommendedName>
</protein>
<accession>K3X244</accession>
<keyword evidence="7" id="KW-1185">Reference proteome</keyword>
<keyword evidence="3" id="KW-0862">Zinc</keyword>
<feature type="compositionally biased region" description="Acidic residues" evidence="4">
    <location>
        <begin position="141"/>
        <end position="155"/>
    </location>
</feature>
<dbReference type="GO" id="GO:0016567">
    <property type="term" value="P:protein ubiquitination"/>
    <property type="evidence" value="ECO:0007669"/>
    <property type="project" value="TreeGrafter"/>
</dbReference>
<dbReference type="GO" id="GO:0010468">
    <property type="term" value="P:regulation of gene expression"/>
    <property type="evidence" value="ECO:0007669"/>
    <property type="project" value="TreeGrafter"/>
</dbReference>
<dbReference type="GO" id="GO:0008270">
    <property type="term" value="F:zinc ion binding"/>
    <property type="evidence" value="ECO:0007669"/>
    <property type="project" value="UniProtKB-KW"/>
</dbReference>
<reference evidence="7" key="1">
    <citation type="journal article" date="2010" name="Genome Biol.">
        <title>Genome sequence of the necrotrophic plant pathogen Pythium ultimum reveals original pathogenicity mechanisms and effector repertoire.</title>
        <authorList>
            <person name="Levesque C.A."/>
            <person name="Brouwer H."/>
            <person name="Cano L."/>
            <person name="Hamilton J.P."/>
            <person name="Holt C."/>
            <person name="Huitema E."/>
            <person name="Raffaele S."/>
            <person name="Robideau G.P."/>
            <person name="Thines M."/>
            <person name="Win J."/>
            <person name="Zerillo M.M."/>
            <person name="Beakes G.W."/>
            <person name="Boore J.L."/>
            <person name="Busam D."/>
            <person name="Dumas B."/>
            <person name="Ferriera S."/>
            <person name="Fuerstenberg S.I."/>
            <person name="Gachon C.M."/>
            <person name="Gaulin E."/>
            <person name="Govers F."/>
            <person name="Grenville-Briggs L."/>
            <person name="Horner N."/>
            <person name="Hostetler J."/>
            <person name="Jiang R.H."/>
            <person name="Johnson J."/>
            <person name="Krajaejun T."/>
            <person name="Lin H."/>
            <person name="Meijer H.J."/>
            <person name="Moore B."/>
            <person name="Morris P."/>
            <person name="Phuntmart V."/>
            <person name="Puiu D."/>
            <person name="Shetty J."/>
            <person name="Stajich J.E."/>
            <person name="Tripathy S."/>
            <person name="Wawra S."/>
            <person name="van West P."/>
            <person name="Whitty B.R."/>
            <person name="Coutinho P.M."/>
            <person name="Henrissat B."/>
            <person name="Martin F."/>
            <person name="Thomas P.D."/>
            <person name="Tyler B.M."/>
            <person name="De Vries R.P."/>
            <person name="Kamoun S."/>
            <person name="Yandell M."/>
            <person name="Tisserat N."/>
            <person name="Buell C.R."/>
        </authorList>
    </citation>
    <scope>NUCLEOTIDE SEQUENCE</scope>
    <source>
        <strain evidence="7">DAOM:BR144</strain>
    </source>
</reference>
<evidence type="ECO:0000256" key="1">
    <source>
        <dbReference type="ARBA" id="ARBA00022723"/>
    </source>
</evidence>
<keyword evidence="1" id="KW-0479">Metal-binding</keyword>
<feature type="compositionally biased region" description="Basic and acidic residues" evidence="4">
    <location>
        <begin position="190"/>
        <end position="206"/>
    </location>
</feature>
<dbReference type="eggNOG" id="ENOG502QW2R">
    <property type="taxonomic scope" value="Eukaryota"/>
</dbReference>
<feature type="compositionally biased region" description="Basic and acidic residues" evidence="4">
    <location>
        <begin position="650"/>
        <end position="660"/>
    </location>
</feature>
<evidence type="ECO:0000313" key="7">
    <source>
        <dbReference type="Proteomes" id="UP000019132"/>
    </source>
</evidence>
<feature type="region of interest" description="Disordered" evidence="4">
    <location>
        <begin position="579"/>
        <end position="665"/>
    </location>
</feature>
<dbReference type="InterPro" id="IPR013083">
    <property type="entry name" value="Znf_RING/FYVE/PHD"/>
</dbReference>
<feature type="compositionally biased region" description="Acidic residues" evidence="4">
    <location>
        <begin position="53"/>
        <end position="63"/>
    </location>
</feature>
<dbReference type="EnsemblProtists" id="PYU1_T011293">
    <property type="protein sequence ID" value="PYU1_T011293"/>
    <property type="gene ID" value="PYU1_G011268"/>
</dbReference>
<feature type="compositionally biased region" description="Polar residues" evidence="4">
    <location>
        <begin position="165"/>
        <end position="182"/>
    </location>
</feature>
<feature type="compositionally biased region" description="Acidic residues" evidence="4">
    <location>
        <begin position="610"/>
        <end position="627"/>
    </location>
</feature>
<proteinExistence type="predicted"/>
<dbReference type="STRING" id="431595.K3X244"/>
<dbReference type="HOGENOM" id="CLU_021829_0_0_1"/>
<evidence type="ECO:0000256" key="4">
    <source>
        <dbReference type="SAM" id="MobiDB-lite"/>
    </source>
</evidence>
<dbReference type="Pfam" id="PF13920">
    <property type="entry name" value="zf-C3HC4_3"/>
    <property type="match status" value="1"/>
</dbReference>
<dbReference type="Proteomes" id="UP000019132">
    <property type="component" value="Unassembled WGS sequence"/>
</dbReference>
<dbReference type="VEuPathDB" id="FungiDB:PYU1_G011268"/>
<dbReference type="PANTHER" id="PTHR46858">
    <property type="entry name" value="OS05G0521000 PROTEIN"/>
    <property type="match status" value="1"/>
</dbReference>
<dbReference type="AlphaFoldDB" id="K3X244"/>
<feature type="region of interest" description="Disordered" evidence="4">
    <location>
        <begin position="222"/>
        <end position="263"/>
    </location>
</feature>